<proteinExistence type="predicted"/>
<gene>
    <name evidence="1" type="ORF">KSF_104470</name>
</gene>
<reference evidence="1" key="1">
    <citation type="submission" date="2020-10" db="EMBL/GenBank/DDBJ databases">
        <title>Taxonomic study of unclassified bacteria belonging to the class Ktedonobacteria.</title>
        <authorList>
            <person name="Yabe S."/>
            <person name="Wang C.M."/>
            <person name="Zheng Y."/>
            <person name="Sakai Y."/>
            <person name="Cavaletti L."/>
            <person name="Monciardini P."/>
            <person name="Donadio S."/>
        </authorList>
    </citation>
    <scope>NUCLEOTIDE SEQUENCE</scope>
    <source>
        <strain evidence="1">ID150040</strain>
    </source>
</reference>
<comment type="caution">
    <text evidence="1">The sequence shown here is derived from an EMBL/GenBank/DDBJ whole genome shotgun (WGS) entry which is preliminary data.</text>
</comment>
<evidence type="ECO:0000313" key="1">
    <source>
        <dbReference type="EMBL" id="GHP00400.1"/>
    </source>
</evidence>
<dbReference type="PROSITE" id="PS51257">
    <property type="entry name" value="PROKAR_LIPOPROTEIN"/>
    <property type="match status" value="1"/>
</dbReference>
<dbReference type="Proteomes" id="UP000597444">
    <property type="component" value="Unassembled WGS sequence"/>
</dbReference>
<sequence length="73" mass="7966">MLGRFVVVVVVAVAGMVLGCCGCPLLQAEGDTSMLKSTIPMPTHTIIEALRFTKHSPFNERYSSVKNKNSRID</sequence>
<organism evidence="1 2">
    <name type="scientific">Reticulibacter mediterranei</name>
    <dbReference type="NCBI Taxonomy" id="2778369"/>
    <lineage>
        <taxon>Bacteria</taxon>
        <taxon>Bacillati</taxon>
        <taxon>Chloroflexota</taxon>
        <taxon>Ktedonobacteria</taxon>
        <taxon>Ktedonobacterales</taxon>
        <taxon>Reticulibacteraceae</taxon>
        <taxon>Reticulibacter</taxon>
    </lineage>
</organism>
<dbReference type="EMBL" id="BNJK01000002">
    <property type="protein sequence ID" value="GHP00400.1"/>
    <property type="molecule type" value="Genomic_DNA"/>
</dbReference>
<keyword evidence="2" id="KW-1185">Reference proteome</keyword>
<evidence type="ECO:0000313" key="2">
    <source>
        <dbReference type="Proteomes" id="UP000597444"/>
    </source>
</evidence>
<accession>A0A8J3IYR6</accession>
<protein>
    <submittedName>
        <fullName evidence="1">Uncharacterized protein</fullName>
    </submittedName>
</protein>
<name>A0A8J3IYR6_9CHLR</name>
<dbReference type="AlphaFoldDB" id="A0A8J3IYR6"/>